<comment type="caution">
    <text evidence="1">The sequence shown here is derived from an EMBL/GenBank/DDBJ whole genome shotgun (WGS) entry which is preliminary data.</text>
</comment>
<reference evidence="1" key="1">
    <citation type="submission" date="2020-06" db="EMBL/GenBank/DDBJ databases">
        <authorList>
            <person name="Onetto C."/>
        </authorList>
    </citation>
    <scope>NUCLEOTIDE SEQUENCE</scope>
</reference>
<keyword evidence="2" id="KW-1185">Reference proteome</keyword>
<dbReference type="EMBL" id="CAIJEO010000002">
    <property type="protein sequence ID" value="CAD0085253.1"/>
    <property type="molecule type" value="Genomic_DNA"/>
</dbReference>
<protein>
    <recommendedName>
        <fullName evidence="3">F-box domain-containing protein</fullName>
    </recommendedName>
</protein>
<dbReference type="Proteomes" id="UP000714618">
    <property type="component" value="Unassembled WGS sequence"/>
</dbReference>
<dbReference type="AlphaFoldDB" id="A0A9N8JCD0"/>
<gene>
    <name evidence="1" type="ORF">AWRI4233_LOCUS111</name>
</gene>
<evidence type="ECO:0000313" key="2">
    <source>
        <dbReference type="Proteomes" id="UP000714618"/>
    </source>
</evidence>
<sequence>MTGFLNLPFEVRKIVYDNVLANTVGEYKRVFWVPDILEKNIDHQTLAITYRRGSNFRRQGNGPFGAFGSECPAIHHRDTAPLISLARTCKSLHKEVSDLAWKASDFRVQGTLDMICGLLSPRLTLCMPLVTKSSITSLELVLDKPWKVNGLEAMEEIVEMINTHLPALEVLTLSFPHLTLHVPGSKLTMLSICRPARAILAQLLPLRPDLLVAFKAYYHVMRFAYSHYHSSFNAHTLACSQLVALLTSNHAIGRAKAIERKRKKVESACLDADYYIHMTLGLRSSTHYEEIGCCFDHKAQNHMRKIHLPGVKITTRCAPPESDDLGSLLPKEWEQKIED</sequence>
<name>A0A9N8JCD0_9PEZI</name>
<dbReference type="OrthoDB" id="5272396at2759"/>
<evidence type="ECO:0008006" key="3">
    <source>
        <dbReference type="Google" id="ProtNLM"/>
    </source>
</evidence>
<proteinExistence type="predicted"/>
<organism evidence="1 2">
    <name type="scientific">Aureobasidium mustum</name>
    <dbReference type="NCBI Taxonomy" id="2773714"/>
    <lineage>
        <taxon>Eukaryota</taxon>
        <taxon>Fungi</taxon>
        <taxon>Dikarya</taxon>
        <taxon>Ascomycota</taxon>
        <taxon>Pezizomycotina</taxon>
        <taxon>Dothideomycetes</taxon>
        <taxon>Dothideomycetidae</taxon>
        <taxon>Dothideales</taxon>
        <taxon>Saccotheciaceae</taxon>
        <taxon>Aureobasidium</taxon>
    </lineage>
</organism>
<evidence type="ECO:0000313" key="1">
    <source>
        <dbReference type="EMBL" id="CAD0085253.1"/>
    </source>
</evidence>
<accession>A0A9N8JCD0</accession>